<sequence length="152" mass="15218">MNAGGFAVDLDPGYRRLSGNTPAAGDTAIRYPPSNVSLEKKEKAVAGALDIGPLFTFTPLPMSNPVNFHASPRGAASLEIPAVVDGGGGGGLPTGTSGCSSASHNSVARLILAAVTLLRGSEPGSSPGDAPLADGRTMDALNQVEPVPSPTR</sequence>
<organism evidence="2 3">
    <name type="scientific">Liparis tanakae</name>
    <name type="common">Tanaka's snailfish</name>
    <dbReference type="NCBI Taxonomy" id="230148"/>
    <lineage>
        <taxon>Eukaryota</taxon>
        <taxon>Metazoa</taxon>
        <taxon>Chordata</taxon>
        <taxon>Craniata</taxon>
        <taxon>Vertebrata</taxon>
        <taxon>Euteleostomi</taxon>
        <taxon>Actinopterygii</taxon>
        <taxon>Neopterygii</taxon>
        <taxon>Teleostei</taxon>
        <taxon>Neoteleostei</taxon>
        <taxon>Acanthomorphata</taxon>
        <taxon>Eupercaria</taxon>
        <taxon>Perciformes</taxon>
        <taxon>Cottioidei</taxon>
        <taxon>Cottales</taxon>
        <taxon>Liparidae</taxon>
        <taxon>Liparis</taxon>
    </lineage>
</organism>
<dbReference type="Proteomes" id="UP000314294">
    <property type="component" value="Unassembled WGS sequence"/>
</dbReference>
<feature type="region of interest" description="Disordered" evidence="1">
    <location>
        <begin position="120"/>
        <end position="152"/>
    </location>
</feature>
<proteinExistence type="predicted"/>
<protein>
    <submittedName>
        <fullName evidence="2">Uncharacterized protein</fullName>
    </submittedName>
</protein>
<dbReference type="AlphaFoldDB" id="A0A4Z2G586"/>
<gene>
    <name evidence="2" type="ORF">EYF80_041559</name>
</gene>
<reference evidence="2 3" key="1">
    <citation type="submission" date="2019-03" db="EMBL/GenBank/DDBJ databases">
        <title>First draft genome of Liparis tanakae, snailfish: a comprehensive survey of snailfish specific genes.</title>
        <authorList>
            <person name="Kim W."/>
            <person name="Song I."/>
            <person name="Jeong J.-H."/>
            <person name="Kim D."/>
            <person name="Kim S."/>
            <person name="Ryu S."/>
            <person name="Song J.Y."/>
            <person name="Lee S.K."/>
        </authorList>
    </citation>
    <scope>NUCLEOTIDE SEQUENCE [LARGE SCALE GENOMIC DNA]</scope>
    <source>
        <tissue evidence="2">Muscle</tissue>
    </source>
</reference>
<keyword evidence="3" id="KW-1185">Reference proteome</keyword>
<evidence type="ECO:0000313" key="3">
    <source>
        <dbReference type="Proteomes" id="UP000314294"/>
    </source>
</evidence>
<evidence type="ECO:0000313" key="2">
    <source>
        <dbReference type="EMBL" id="TNN48245.1"/>
    </source>
</evidence>
<name>A0A4Z2G586_9TELE</name>
<comment type="caution">
    <text evidence="2">The sequence shown here is derived from an EMBL/GenBank/DDBJ whole genome shotgun (WGS) entry which is preliminary data.</text>
</comment>
<accession>A0A4Z2G586</accession>
<dbReference type="EMBL" id="SRLO01000705">
    <property type="protein sequence ID" value="TNN48245.1"/>
    <property type="molecule type" value="Genomic_DNA"/>
</dbReference>
<evidence type="ECO:0000256" key="1">
    <source>
        <dbReference type="SAM" id="MobiDB-lite"/>
    </source>
</evidence>